<dbReference type="PRINTS" id="PR00862">
    <property type="entry name" value="PROLIGOPTASE"/>
</dbReference>
<reference evidence="3 4" key="1">
    <citation type="submission" date="2015-09" db="EMBL/GenBank/DDBJ databases">
        <title>Genome sequence, genome mining and natural product profiling of a biocontrol bacterium Streptomyces malaysiensis F913.</title>
        <authorList>
            <person name="Xu Y."/>
            <person name="Wei J."/>
            <person name="Xie J."/>
            <person name="Li T."/>
            <person name="Zhou Z."/>
        </authorList>
    </citation>
    <scope>NUCLEOTIDE SEQUENCE [LARGE SCALE GENOMIC DNA]</scope>
    <source>
        <strain evidence="3 4">F913</strain>
    </source>
</reference>
<dbReference type="SUPFAM" id="SSF53474">
    <property type="entry name" value="alpha/beta-Hydrolases"/>
    <property type="match status" value="1"/>
</dbReference>
<dbReference type="GO" id="GO:0004252">
    <property type="term" value="F:serine-type endopeptidase activity"/>
    <property type="evidence" value="ECO:0007669"/>
    <property type="project" value="InterPro"/>
</dbReference>
<sequence>MTRNWHRFFTAERPLAVRRGRGPGDRSLIVVESDEGPRLTLWDTEHGTVRPLSEVTSGDLAQAVLTSDGGHVLSLHDDNGSEVGHVHAIRLDDGVSHDLTPDLPLYTLRGMDVAARADRAVITCAAEDGFSLWMLSTDGSAGPELLLRSGNEAWNGLISADARLACVDTTDHNPGVRRFAVTVVDTVTGAVLACLSDGPEAPVRGVRFSPVPGDDRVLAATERTGFARPCVWHPTRGTRVDIDPSHLRGDLVPLDWSEDATRVLAVHVDGGIHRVMEADLESGELRPLDHPPGAYFEPDVADTHCHLWASHYGPGHTVRLLHQRFDSPLRVLNGDGPENLPGPEVFPRQDLDGVRCRSAAVRSADGTSLQLWWARPRGVKEPVPLVLHLHGGPNLVTVDRYDPAAQAWLDNGVAYASLNYRGSVTFGRRFREGFMPHIGDRELEDIEAAVRWLVAEGVADPGKVFITGASYGGFLSLLAVGRLPGLFAGALAHVPMADWLAGYEDMNPALRAACSSFFGARPQDDVERFVRASPITYVADVVAPVWINQGTHDTRTAPNQVRGYVEALRAAGGNVVVDWYSGGHETSGRAKALSEQNTMLGLVRAALRQQPWDQALL</sequence>
<evidence type="ECO:0000259" key="2">
    <source>
        <dbReference type="Pfam" id="PF00326"/>
    </source>
</evidence>
<protein>
    <recommendedName>
        <fullName evidence="2">Peptidase S9 prolyl oligopeptidase catalytic domain-containing protein</fullName>
    </recommendedName>
</protein>
<comment type="caution">
    <text evidence="3">The sequence shown here is derived from an EMBL/GenBank/DDBJ whole genome shotgun (WGS) entry which is preliminary data.</text>
</comment>
<dbReference type="InterPro" id="IPR001375">
    <property type="entry name" value="Peptidase_S9_cat"/>
</dbReference>
<dbReference type="Gene3D" id="3.40.50.1820">
    <property type="entry name" value="alpha/beta hydrolase"/>
    <property type="match status" value="1"/>
</dbReference>
<dbReference type="PROSITE" id="PS00708">
    <property type="entry name" value="PRO_ENDOPEP_SER"/>
    <property type="match status" value="1"/>
</dbReference>
<dbReference type="RefSeq" id="WP_102933215.1">
    <property type="nucleotide sequence ID" value="NZ_LJIW01000001.1"/>
</dbReference>
<keyword evidence="1" id="KW-0378">Hydrolase</keyword>
<feature type="domain" description="Peptidase S9 prolyl oligopeptidase catalytic" evidence="2">
    <location>
        <begin position="406"/>
        <end position="601"/>
    </location>
</feature>
<dbReference type="InterPro" id="IPR029058">
    <property type="entry name" value="AB_hydrolase_fold"/>
</dbReference>
<dbReference type="Pfam" id="PF00326">
    <property type="entry name" value="Peptidase_S9"/>
    <property type="match status" value="1"/>
</dbReference>
<evidence type="ECO:0000313" key="4">
    <source>
        <dbReference type="Proteomes" id="UP000236520"/>
    </source>
</evidence>
<evidence type="ECO:0000256" key="1">
    <source>
        <dbReference type="ARBA" id="ARBA00022801"/>
    </source>
</evidence>
<dbReference type="InterPro" id="IPR002470">
    <property type="entry name" value="Peptidase_S9A"/>
</dbReference>
<keyword evidence="4" id="KW-1185">Reference proteome</keyword>
<name>A0A2J7Z2G5_STRMQ</name>
<evidence type="ECO:0000313" key="3">
    <source>
        <dbReference type="EMBL" id="PNG94456.1"/>
    </source>
</evidence>
<dbReference type="SUPFAM" id="SSF82171">
    <property type="entry name" value="DPP6 N-terminal domain-like"/>
    <property type="match status" value="1"/>
</dbReference>
<dbReference type="GO" id="GO:0006508">
    <property type="term" value="P:proteolysis"/>
    <property type="evidence" value="ECO:0007669"/>
    <property type="project" value="InterPro"/>
</dbReference>
<gene>
    <name evidence="3" type="ORF">SMF913_10481</name>
</gene>
<dbReference type="PANTHER" id="PTHR42776:SF27">
    <property type="entry name" value="DIPEPTIDYL PEPTIDASE FAMILY MEMBER 6"/>
    <property type="match status" value="1"/>
</dbReference>
<dbReference type="InterPro" id="IPR002471">
    <property type="entry name" value="Pept_S9_AS"/>
</dbReference>
<proteinExistence type="predicted"/>
<accession>A0A2J7Z2G5</accession>
<dbReference type="InterPro" id="IPR015943">
    <property type="entry name" value="WD40/YVTN_repeat-like_dom_sf"/>
</dbReference>
<dbReference type="EMBL" id="LJIW01000001">
    <property type="protein sequence ID" value="PNG94456.1"/>
    <property type="molecule type" value="Genomic_DNA"/>
</dbReference>
<dbReference type="PANTHER" id="PTHR42776">
    <property type="entry name" value="SERINE PEPTIDASE S9 FAMILY MEMBER"/>
    <property type="match status" value="1"/>
</dbReference>
<organism evidence="3 4">
    <name type="scientific">Streptomyces malaysiensis</name>
    <dbReference type="NCBI Taxonomy" id="92644"/>
    <lineage>
        <taxon>Bacteria</taxon>
        <taxon>Bacillati</taxon>
        <taxon>Actinomycetota</taxon>
        <taxon>Actinomycetes</taxon>
        <taxon>Kitasatosporales</taxon>
        <taxon>Streptomycetaceae</taxon>
        <taxon>Streptomyces</taxon>
        <taxon>Streptomyces violaceusniger group</taxon>
    </lineage>
</organism>
<dbReference type="Proteomes" id="UP000236520">
    <property type="component" value="Unassembled WGS sequence"/>
</dbReference>
<dbReference type="AlphaFoldDB" id="A0A2J7Z2G5"/>
<dbReference type="Gene3D" id="2.130.10.10">
    <property type="entry name" value="YVTN repeat-like/Quinoprotein amine dehydrogenase"/>
    <property type="match status" value="1"/>
</dbReference>